<dbReference type="eggNOG" id="COG0438">
    <property type="taxonomic scope" value="Bacteria"/>
</dbReference>
<dbReference type="AlphaFoldDB" id="B3PDV9"/>
<protein>
    <submittedName>
        <fullName evidence="1">Conserved domain protein</fullName>
    </submittedName>
</protein>
<dbReference type="EMBL" id="CP000934">
    <property type="protein sequence ID" value="ACE83736.1"/>
    <property type="molecule type" value="Genomic_DNA"/>
</dbReference>
<dbReference type="HOGENOM" id="CLU_028014_2_1_6"/>
<dbReference type="CAZy" id="GT4">
    <property type="family name" value="Glycosyltransferase Family 4"/>
</dbReference>
<organism evidence="1 2">
    <name type="scientific">Cellvibrio japonicus (strain Ueda107)</name>
    <name type="common">Pseudomonas fluorescens subsp. cellulosa</name>
    <dbReference type="NCBI Taxonomy" id="498211"/>
    <lineage>
        <taxon>Bacteria</taxon>
        <taxon>Pseudomonadati</taxon>
        <taxon>Pseudomonadota</taxon>
        <taxon>Gammaproteobacteria</taxon>
        <taxon>Cellvibrionales</taxon>
        <taxon>Cellvibrionaceae</taxon>
        <taxon>Cellvibrio</taxon>
    </lineage>
</organism>
<dbReference type="KEGG" id="cja:CJA_3162"/>
<dbReference type="Proteomes" id="UP000001036">
    <property type="component" value="Chromosome"/>
</dbReference>
<accession>B3PDV9</accession>
<reference evidence="1 2" key="1">
    <citation type="journal article" date="2008" name="J. Bacteriol.">
        <title>Insights into plant cell wall degradation from the genome sequence of the soil bacterium Cellvibrio japonicus.</title>
        <authorList>
            <person name="Deboy R.T."/>
            <person name="Mongodin E.F."/>
            <person name="Fouts D.E."/>
            <person name="Tailford L.E."/>
            <person name="Khouri H."/>
            <person name="Emerson J.B."/>
            <person name="Mohamoud Y."/>
            <person name="Watkins K."/>
            <person name="Henrissat B."/>
            <person name="Gilbert H.J."/>
            <person name="Nelson K.E."/>
        </authorList>
    </citation>
    <scope>NUCLEOTIDE SEQUENCE [LARGE SCALE GENOMIC DNA]</scope>
    <source>
        <strain evidence="1 2">Ueda107</strain>
    </source>
</reference>
<proteinExistence type="predicted"/>
<dbReference type="SUPFAM" id="SSF53756">
    <property type="entry name" value="UDP-Glycosyltransferase/glycogen phosphorylase"/>
    <property type="match status" value="1"/>
</dbReference>
<dbReference type="RefSeq" id="WP_012488739.1">
    <property type="nucleotide sequence ID" value="NC_010995.1"/>
</dbReference>
<dbReference type="Gene3D" id="3.40.50.2000">
    <property type="entry name" value="Glycogen Phosphorylase B"/>
    <property type="match status" value="1"/>
</dbReference>
<dbReference type="STRING" id="498211.CJA_3162"/>
<keyword evidence="2" id="KW-1185">Reference proteome</keyword>
<evidence type="ECO:0000313" key="1">
    <source>
        <dbReference type="EMBL" id="ACE83736.1"/>
    </source>
</evidence>
<sequence length="426" mass="48756">MKSVLIIGYVWPEPKSSAAGTRMLELVQYFLEQDIHVTFASAAALSPHRFELGQWNVREVEIKLNCSSFDHFVAELQPDLVLFDRFFTEEQFGWRVEQACPQALRILDSEDLHSLRHVRHQLLKAEQRLQENERARQSVGPVSSTSEALFAQMAQDDMALREIAAIYRCDLTLVISTYEMSLLQGDFGVPENLLHYCPFLTRPSEADTALPHFAQRQHFVTIGNFRHEPNWDAVLWLKHQLWPMIHAQLPQAELHIYGAYPPPKATQLHNPGQGFHIKGWAADVGEIMRNTRVCLAPLRFGAGIKGKLMDACYWHTPSVTTSIGAEGFCSDVSWPGMIADEAAAFVAGATQLYQDQNSWNKWHGAIEPYLQHLFSIDQQSRLRYRLQSLLANISSERCSNFVGQMLRHHNYQSLRFKSLWIEAKNR</sequence>
<gene>
    <name evidence="1" type="ordered locus">CJA_3162</name>
</gene>
<name>B3PDV9_CELJU</name>
<dbReference type="Pfam" id="PF13692">
    <property type="entry name" value="Glyco_trans_1_4"/>
    <property type="match status" value="1"/>
</dbReference>
<evidence type="ECO:0000313" key="2">
    <source>
        <dbReference type="Proteomes" id="UP000001036"/>
    </source>
</evidence>
<dbReference type="OrthoDB" id="9807209at2"/>